<dbReference type="Gene3D" id="3.40.50.720">
    <property type="entry name" value="NAD(P)-binding Rossmann-like Domain"/>
    <property type="match status" value="1"/>
</dbReference>
<dbReference type="GO" id="GO:0016020">
    <property type="term" value="C:membrane"/>
    <property type="evidence" value="ECO:0007669"/>
    <property type="project" value="TreeGrafter"/>
</dbReference>
<accession>A0A2U3DPA6</accession>
<dbReference type="EMBL" id="LCWV01000100">
    <property type="protein sequence ID" value="PWI64083.1"/>
    <property type="molecule type" value="Genomic_DNA"/>
</dbReference>
<dbReference type="PANTHER" id="PTHR43490:SF99">
    <property type="entry name" value="SHORT-CHAIN DEHYDROGENASE_REDUCTASE"/>
    <property type="match status" value="1"/>
</dbReference>
<evidence type="ECO:0000313" key="5">
    <source>
        <dbReference type="Proteomes" id="UP000245956"/>
    </source>
</evidence>
<dbReference type="GO" id="GO:0016491">
    <property type="term" value="F:oxidoreductase activity"/>
    <property type="evidence" value="ECO:0007669"/>
    <property type="project" value="UniProtKB-KW"/>
</dbReference>
<organism evidence="4 5">
    <name type="scientific">Purpureocillium lilacinum</name>
    <name type="common">Paecilomyces lilacinus</name>
    <dbReference type="NCBI Taxonomy" id="33203"/>
    <lineage>
        <taxon>Eukaryota</taxon>
        <taxon>Fungi</taxon>
        <taxon>Dikarya</taxon>
        <taxon>Ascomycota</taxon>
        <taxon>Pezizomycotina</taxon>
        <taxon>Sordariomycetes</taxon>
        <taxon>Hypocreomycetidae</taxon>
        <taxon>Hypocreales</taxon>
        <taxon>Ophiocordycipitaceae</taxon>
        <taxon>Purpureocillium</taxon>
    </lineage>
</organism>
<keyword evidence="2" id="KW-0521">NADP</keyword>
<evidence type="ECO:0000256" key="3">
    <source>
        <dbReference type="ARBA" id="ARBA00023002"/>
    </source>
</evidence>
<gene>
    <name evidence="4" type="ORF">PCL_00004</name>
</gene>
<evidence type="ECO:0000256" key="2">
    <source>
        <dbReference type="ARBA" id="ARBA00022857"/>
    </source>
</evidence>
<evidence type="ECO:0008006" key="6">
    <source>
        <dbReference type="Google" id="ProtNLM"/>
    </source>
</evidence>
<dbReference type="PANTHER" id="PTHR43490">
    <property type="entry name" value="(+)-NEOMENTHOL DEHYDROGENASE"/>
    <property type="match status" value="1"/>
</dbReference>
<dbReference type="InterPro" id="IPR036291">
    <property type="entry name" value="NAD(P)-bd_dom_sf"/>
</dbReference>
<dbReference type="InterPro" id="IPR002347">
    <property type="entry name" value="SDR_fam"/>
</dbReference>
<evidence type="ECO:0000313" key="4">
    <source>
        <dbReference type="EMBL" id="PWI64083.1"/>
    </source>
</evidence>
<sequence>MQQLKARGITANLDIIEINIELDNTIAAAAAATLREKYGKLDVLVNNAVRLDIIQSDDLSIMRAASNGCFNNGITSNIIMTHAFTPLLRNSGQPRVVMVSSIRGSLTRTARKEVRETGPCINSREGEGQT</sequence>
<evidence type="ECO:0000256" key="1">
    <source>
        <dbReference type="ARBA" id="ARBA00006484"/>
    </source>
</evidence>
<dbReference type="SUPFAM" id="SSF51735">
    <property type="entry name" value="NAD(P)-binding Rossmann-fold domains"/>
    <property type="match status" value="1"/>
</dbReference>
<comment type="similarity">
    <text evidence="1">Belongs to the short-chain dehydrogenases/reductases (SDR) family.</text>
</comment>
<dbReference type="AlphaFoldDB" id="A0A2U3DPA6"/>
<comment type="caution">
    <text evidence="4">The sequence shown here is derived from an EMBL/GenBank/DDBJ whole genome shotgun (WGS) entry which is preliminary data.</text>
</comment>
<dbReference type="Proteomes" id="UP000245956">
    <property type="component" value="Unassembled WGS sequence"/>
</dbReference>
<protein>
    <recommendedName>
        <fullName evidence="6">Short chain dehydrogenase domain-containing protein</fullName>
    </recommendedName>
</protein>
<reference evidence="4 5" key="1">
    <citation type="journal article" date="2016" name="Front. Microbiol.">
        <title>Genome and transcriptome sequences reveal the specific parasitism of the nematophagous Purpureocillium lilacinum 36-1.</title>
        <authorList>
            <person name="Xie J."/>
            <person name="Li S."/>
            <person name="Mo C."/>
            <person name="Xiao X."/>
            <person name="Peng D."/>
            <person name="Wang G."/>
            <person name="Xiao Y."/>
        </authorList>
    </citation>
    <scope>NUCLEOTIDE SEQUENCE [LARGE SCALE GENOMIC DNA]</scope>
    <source>
        <strain evidence="4 5">36-1</strain>
    </source>
</reference>
<dbReference type="Pfam" id="PF00106">
    <property type="entry name" value="adh_short"/>
    <property type="match status" value="1"/>
</dbReference>
<proteinExistence type="inferred from homology"/>
<keyword evidence="3" id="KW-0560">Oxidoreductase</keyword>
<name>A0A2U3DPA6_PURLI</name>